<protein>
    <submittedName>
        <fullName evidence="2">Urea carboxylase-associated family protein</fullName>
    </submittedName>
</protein>
<proteinExistence type="predicted"/>
<evidence type="ECO:0000313" key="2">
    <source>
        <dbReference type="EMBL" id="MDQ2064763.1"/>
    </source>
</evidence>
<dbReference type="InterPro" id="IPR018959">
    <property type="entry name" value="DUF1989"/>
</dbReference>
<dbReference type="Proteomes" id="UP001239680">
    <property type="component" value="Unassembled WGS sequence"/>
</dbReference>
<keyword evidence="3" id="KW-1185">Reference proteome</keyword>
<name>A0ABU0VSW5_9RHOB</name>
<feature type="domain" description="DUF1989" evidence="1">
    <location>
        <begin position="32"/>
        <end position="195"/>
    </location>
</feature>
<gene>
    <name evidence="2" type="ORF">Q9295_00115</name>
</gene>
<dbReference type="EMBL" id="JAVDBT010000001">
    <property type="protein sequence ID" value="MDQ2064763.1"/>
    <property type="molecule type" value="Genomic_DNA"/>
</dbReference>
<dbReference type="PANTHER" id="PTHR31527:SF0">
    <property type="entry name" value="RE64534P"/>
    <property type="match status" value="1"/>
</dbReference>
<comment type="caution">
    <text evidence="2">The sequence shown here is derived from an EMBL/GenBank/DDBJ whole genome shotgun (WGS) entry which is preliminary data.</text>
</comment>
<accession>A0ABU0VSW5</accession>
<dbReference type="PANTHER" id="PTHR31527">
    <property type="entry name" value="RE64534P"/>
    <property type="match status" value="1"/>
</dbReference>
<sequence length="225" mass="24747">MTTGLEDVLVRNASATEVLAPEGQLRPGMVYEVPARQGRAFRLKAGQVARLTNHQGQQVGDFWAFSAEDRREFLSMEHMRPTLRKLTPRPGDALITNKRRALLEMLEDTSPGVHDTLIAACCQHRYTELGHPDPHDNCSDNLRMAMAAIGAPIGEIPCPFNLWMNTPPRADGGIDWLAPVSKPGDYVRLRAVRDAILVLSCCPMDLSPINGDAKSPKGLQVMIEG</sequence>
<evidence type="ECO:0000313" key="3">
    <source>
        <dbReference type="Proteomes" id="UP001239680"/>
    </source>
</evidence>
<organism evidence="2 3">
    <name type="scientific">Pseudogemmobacter lacusdianii</name>
    <dbReference type="NCBI Taxonomy" id="3069608"/>
    <lineage>
        <taxon>Bacteria</taxon>
        <taxon>Pseudomonadati</taxon>
        <taxon>Pseudomonadota</taxon>
        <taxon>Alphaproteobacteria</taxon>
        <taxon>Rhodobacterales</taxon>
        <taxon>Paracoccaceae</taxon>
        <taxon>Pseudogemmobacter</taxon>
    </lineage>
</organism>
<dbReference type="RefSeq" id="WP_306678197.1">
    <property type="nucleotide sequence ID" value="NZ_JAVDBT010000001.1"/>
</dbReference>
<dbReference type="Pfam" id="PF09347">
    <property type="entry name" value="DUF1989"/>
    <property type="match status" value="1"/>
</dbReference>
<reference evidence="2 3" key="1">
    <citation type="submission" date="2023-08" db="EMBL/GenBank/DDBJ databases">
        <title>Characterization of two Paracoccaceae strains isolated from Phycosphere and proposal of Xinfangfangia lacusdiani sp. nov.</title>
        <authorList>
            <person name="Deng Y."/>
            <person name="Zhang Y.Q."/>
        </authorList>
    </citation>
    <scope>NUCLEOTIDE SEQUENCE [LARGE SCALE GENOMIC DNA]</scope>
    <source>
        <strain evidence="2 3">CPCC 101601</strain>
    </source>
</reference>
<evidence type="ECO:0000259" key="1">
    <source>
        <dbReference type="Pfam" id="PF09347"/>
    </source>
</evidence>